<dbReference type="SUPFAM" id="SSF81296">
    <property type="entry name" value="E set domains"/>
    <property type="match status" value="1"/>
</dbReference>
<evidence type="ECO:0000256" key="3">
    <source>
        <dbReference type="SAM" id="SignalP"/>
    </source>
</evidence>
<comment type="caution">
    <text evidence="5">The sequence shown here is derived from an EMBL/GenBank/DDBJ whole genome shotgun (WGS) entry which is preliminary data.</text>
</comment>
<keyword evidence="6" id="KW-1185">Reference proteome</keyword>
<keyword evidence="1 3" id="KW-0732">Signal</keyword>
<dbReference type="RefSeq" id="WP_307235764.1">
    <property type="nucleotide sequence ID" value="NZ_JAUSUZ010000001.1"/>
</dbReference>
<dbReference type="GO" id="GO:0042597">
    <property type="term" value="C:periplasmic space"/>
    <property type="evidence" value="ECO:0007669"/>
    <property type="project" value="InterPro"/>
</dbReference>
<dbReference type="Pfam" id="PF04234">
    <property type="entry name" value="CopC"/>
    <property type="match status" value="1"/>
</dbReference>
<evidence type="ECO:0000313" key="5">
    <source>
        <dbReference type="EMBL" id="MDQ0364396.1"/>
    </source>
</evidence>
<dbReference type="InterPro" id="IPR014755">
    <property type="entry name" value="Cu-Rt/internalin_Ig-like"/>
</dbReference>
<evidence type="ECO:0000256" key="1">
    <source>
        <dbReference type="ARBA" id="ARBA00022729"/>
    </source>
</evidence>
<protein>
    <submittedName>
        <fullName evidence="5">Methionine-rich copper-binding protein CopC</fullName>
    </submittedName>
</protein>
<feature type="domain" description="CopC" evidence="4">
    <location>
        <begin position="31"/>
        <end position="122"/>
    </location>
</feature>
<evidence type="ECO:0000313" key="6">
    <source>
        <dbReference type="Proteomes" id="UP001240236"/>
    </source>
</evidence>
<gene>
    <name evidence="5" type="ORF">J2S42_001065</name>
</gene>
<dbReference type="Proteomes" id="UP001240236">
    <property type="component" value="Unassembled WGS sequence"/>
</dbReference>
<reference evidence="5 6" key="1">
    <citation type="submission" date="2023-07" db="EMBL/GenBank/DDBJ databases">
        <title>Sequencing the genomes of 1000 actinobacteria strains.</title>
        <authorList>
            <person name="Klenk H.-P."/>
        </authorList>
    </citation>
    <scope>NUCLEOTIDE SEQUENCE [LARGE SCALE GENOMIC DNA]</scope>
    <source>
        <strain evidence="5 6">DSM 44709</strain>
    </source>
</reference>
<dbReference type="InterPro" id="IPR014756">
    <property type="entry name" value="Ig_E-set"/>
</dbReference>
<accession>A0AAE4AW63</accession>
<dbReference type="AlphaFoldDB" id="A0AAE4AW63"/>
<organism evidence="5 6">
    <name type="scientific">Catenuloplanes indicus</name>
    <dbReference type="NCBI Taxonomy" id="137267"/>
    <lineage>
        <taxon>Bacteria</taxon>
        <taxon>Bacillati</taxon>
        <taxon>Actinomycetota</taxon>
        <taxon>Actinomycetes</taxon>
        <taxon>Micromonosporales</taxon>
        <taxon>Micromonosporaceae</taxon>
        <taxon>Catenuloplanes</taxon>
    </lineage>
</organism>
<dbReference type="EMBL" id="JAUSUZ010000001">
    <property type="protein sequence ID" value="MDQ0364396.1"/>
    <property type="molecule type" value="Genomic_DNA"/>
</dbReference>
<feature type="signal peptide" evidence="3">
    <location>
        <begin position="1"/>
        <end position="27"/>
    </location>
</feature>
<name>A0AAE4AW63_9ACTN</name>
<proteinExistence type="predicted"/>
<dbReference type="Gene3D" id="2.60.40.1220">
    <property type="match status" value="1"/>
</dbReference>
<dbReference type="GO" id="GO:0005507">
    <property type="term" value="F:copper ion binding"/>
    <property type="evidence" value="ECO:0007669"/>
    <property type="project" value="InterPro"/>
</dbReference>
<evidence type="ECO:0000256" key="2">
    <source>
        <dbReference type="ARBA" id="ARBA00023008"/>
    </source>
</evidence>
<dbReference type="InterPro" id="IPR007348">
    <property type="entry name" value="CopC_dom"/>
</dbReference>
<dbReference type="GO" id="GO:0046688">
    <property type="term" value="P:response to copper ion"/>
    <property type="evidence" value="ECO:0007669"/>
    <property type="project" value="InterPro"/>
</dbReference>
<evidence type="ECO:0000259" key="4">
    <source>
        <dbReference type="Pfam" id="PF04234"/>
    </source>
</evidence>
<feature type="chain" id="PRO_5042071169" evidence="3">
    <location>
        <begin position="28"/>
        <end position="181"/>
    </location>
</feature>
<keyword evidence="2" id="KW-0186">Copper</keyword>
<sequence>MIARRLLTVLVLAAVTSPLPAPASARAADRVVVATAPADGAALTVPPGEVVIRTAGRPDLYRSHLSVQDDTGAAVAAGELGAGSPRALTLPVRLDGAGTFTAVYHVELADGRESSGVVRFSVGTGVPPAAGPAAAGHEHGIDPLSAVLLTVDLLVLAGALLLLRLRPRPGTPPGDRPRWRL</sequence>